<sequence>MDSDSAVRDYLPVPEKKYPAGPTLLSVGADQAEKKYWAKFKRPVVVKEYASVTHVEFAPTRPHDFAVTSSTRVQIYSCSTHTVKKTLSRFKDVAYSGSFRPDGKMMVAGDAQGTVQIFDLASRAMLRSFNGHKDTVRVTGFSSNLTQVMSASDDRTVRIWDIPSETALFVLDEHQDHVRTASISRDNPNIILSGSYDHTLKLWDTRSPTPCIHTMNHGFPIESALFLPGSSMIASAGGNKLKLWNVLTGGTHFQTLHNHQKNITALCLDGSGRRLLSGGLDNMVKVYDVEDWNVCHSFKYPAAVLSMAVSPDDTHLVVGMSSGLLSIRQRVVKTEEVVGVMQRRAKIKGGTLRHFRRGTSHKGDVGDIVVERKKVKRMQKWDELLRKFHHGKALDVVLGGGNGERPAAPVMVVSVLEELIHRGQLVIALGARDDVGLEPITKFILQFISNPKYTTTLVHVAEVIMDMYAPVIGQSVLIDELFIKLRFHIERELSLQEELVKTLGLLESLMLASQRMV</sequence>
<dbReference type="Pfam" id="PF09384">
    <property type="entry name" value="UTP15_C"/>
    <property type="match status" value="1"/>
</dbReference>
<dbReference type="PRINTS" id="PR00320">
    <property type="entry name" value="GPROTEINBRPT"/>
</dbReference>
<keyword evidence="4" id="KW-0677">Repeat</keyword>
<dbReference type="PANTHER" id="PTHR19924">
    <property type="entry name" value="UTP15 U3 SMALL NUCLEOLAR RNA-ASSOCIATED PROTEIN 15 FAMILY MEMBER"/>
    <property type="match status" value="1"/>
</dbReference>
<evidence type="ECO:0000256" key="4">
    <source>
        <dbReference type="ARBA" id="ARBA00022737"/>
    </source>
</evidence>
<evidence type="ECO:0000256" key="3">
    <source>
        <dbReference type="ARBA" id="ARBA00022574"/>
    </source>
</evidence>
<evidence type="ECO:0000256" key="2">
    <source>
        <dbReference type="ARBA" id="ARBA00022552"/>
    </source>
</evidence>
<dbReference type="EMBL" id="MCGO01000004">
    <property type="protein sequence ID" value="ORY51897.1"/>
    <property type="molecule type" value="Genomic_DNA"/>
</dbReference>
<feature type="repeat" description="WD" evidence="6">
    <location>
        <begin position="129"/>
        <end position="170"/>
    </location>
</feature>
<dbReference type="GO" id="GO:0033553">
    <property type="term" value="C:rDNA heterochromatin"/>
    <property type="evidence" value="ECO:0007669"/>
    <property type="project" value="EnsemblFungi"/>
</dbReference>
<dbReference type="Pfam" id="PF00400">
    <property type="entry name" value="WD40"/>
    <property type="match status" value="4"/>
</dbReference>
<organism evidence="8 9">
    <name type="scientific">Rhizoclosmatium globosum</name>
    <dbReference type="NCBI Taxonomy" id="329046"/>
    <lineage>
        <taxon>Eukaryota</taxon>
        <taxon>Fungi</taxon>
        <taxon>Fungi incertae sedis</taxon>
        <taxon>Chytridiomycota</taxon>
        <taxon>Chytridiomycota incertae sedis</taxon>
        <taxon>Chytridiomycetes</taxon>
        <taxon>Chytridiales</taxon>
        <taxon>Chytriomycetaceae</taxon>
        <taxon>Rhizoclosmatium</taxon>
    </lineage>
</organism>
<dbReference type="Proteomes" id="UP000193642">
    <property type="component" value="Unassembled WGS sequence"/>
</dbReference>
<dbReference type="InterPro" id="IPR001680">
    <property type="entry name" value="WD40_rpt"/>
</dbReference>
<dbReference type="PROSITE" id="PS50294">
    <property type="entry name" value="WD_REPEATS_REGION"/>
    <property type="match status" value="3"/>
</dbReference>
<dbReference type="OrthoDB" id="431715at2759"/>
<comment type="caution">
    <text evidence="8">The sequence shown here is derived from an EMBL/GenBank/DDBJ whole genome shotgun (WGS) entry which is preliminary data.</text>
</comment>
<evidence type="ECO:0000256" key="6">
    <source>
        <dbReference type="PROSITE-ProRule" id="PRU00221"/>
    </source>
</evidence>
<dbReference type="CDD" id="cd00200">
    <property type="entry name" value="WD40"/>
    <property type="match status" value="1"/>
</dbReference>
<reference evidence="8 9" key="1">
    <citation type="submission" date="2016-07" db="EMBL/GenBank/DDBJ databases">
        <title>Pervasive Adenine N6-methylation of Active Genes in Fungi.</title>
        <authorList>
            <consortium name="DOE Joint Genome Institute"/>
            <person name="Mondo S.J."/>
            <person name="Dannebaum R.O."/>
            <person name="Kuo R.C."/>
            <person name="Labutti K."/>
            <person name="Haridas S."/>
            <person name="Kuo A."/>
            <person name="Salamov A."/>
            <person name="Ahrendt S.R."/>
            <person name="Lipzen A."/>
            <person name="Sullivan W."/>
            <person name="Andreopoulos W.B."/>
            <person name="Clum A."/>
            <person name="Lindquist E."/>
            <person name="Daum C."/>
            <person name="Ramamoorthy G.K."/>
            <person name="Gryganskyi A."/>
            <person name="Culley D."/>
            <person name="Magnuson J.K."/>
            <person name="James T.Y."/>
            <person name="O'Malley M.A."/>
            <person name="Stajich J.E."/>
            <person name="Spatafora J.W."/>
            <person name="Visel A."/>
            <person name="Grigoriev I.V."/>
        </authorList>
    </citation>
    <scope>NUCLEOTIDE SEQUENCE [LARGE SCALE GENOMIC DNA]</scope>
    <source>
        <strain evidence="8 9">JEL800</strain>
    </source>
</reference>
<dbReference type="GO" id="GO:0045943">
    <property type="term" value="P:positive regulation of transcription by RNA polymerase I"/>
    <property type="evidence" value="ECO:0007669"/>
    <property type="project" value="EnsemblFungi"/>
</dbReference>
<evidence type="ECO:0000313" key="8">
    <source>
        <dbReference type="EMBL" id="ORY51897.1"/>
    </source>
</evidence>
<dbReference type="PANTHER" id="PTHR19924:SF26">
    <property type="entry name" value="U3 SMALL NUCLEOLAR RNA-ASSOCIATED PROTEIN 15 HOMOLOG"/>
    <property type="match status" value="1"/>
</dbReference>
<dbReference type="AlphaFoldDB" id="A0A1Y2CY42"/>
<evidence type="ECO:0000313" key="9">
    <source>
        <dbReference type="Proteomes" id="UP000193642"/>
    </source>
</evidence>
<dbReference type="InterPro" id="IPR020472">
    <property type="entry name" value="WD40_PAC1"/>
</dbReference>
<keyword evidence="3 6" id="KW-0853">WD repeat</keyword>
<dbReference type="SMART" id="SM00320">
    <property type="entry name" value="WD40"/>
    <property type="match status" value="7"/>
</dbReference>
<dbReference type="GO" id="GO:0032040">
    <property type="term" value="C:small-subunit processome"/>
    <property type="evidence" value="ECO:0007669"/>
    <property type="project" value="EnsemblFungi"/>
</dbReference>
<dbReference type="InterPro" id="IPR018983">
    <property type="entry name" value="U3_snoRNA-assocProt_15_C"/>
</dbReference>
<evidence type="ECO:0000256" key="1">
    <source>
        <dbReference type="ARBA" id="ARBA00004604"/>
    </source>
</evidence>
<protein>
    <submittedName>
        <fullName evidence="8">WD40 repeat-like protein</fullName>
    </submittedName>
</protein>
<keyword evidence="9" id="KW-1185">Reference proteome</keyword>
<feature type="repeat" description="WD" evidence="6">
    <location>
        <begin position="256"/>
        <end position="290"/>
    </location>
</feature>
<dbReference type="PROSITE" id="PS00678">
    <property type="entry name" value="WD_REPEATS_1"/>
    <property type="match status" value="2"/>
</dbReference>
<feature type="repeat" description="WD" evidence="6">
    <location>
        <begin position="171"/>
        <end position="207"/>
    </location>
</feature>
<gene>
    <name evidence="8" type="ORF">BCR33DRAFT_712099</name>
</gene>
<dbReference type="InterPro" id="IPR036322">
    <property type="entry name" value="WD40_repeat_dom_sf"/>
</dbReference>
<dbReference type="SUPFAM" id="SSF50978">
    <property type="entry name" value="WD40 repeat-like"/>
    <property type="match status" value="1"/>
</dbReference>
<dbReference type="InterPro" id="IPR019775">
    <property type="entry name" value="WD40_repeat_CS"/>
</dbReference>
<feature type="domain" description="U3 small nucleolar RNA-associated protein 15 C-terminal" evidence="7">
    <location>
        <begin position="361"/>
        <end position="509"/>
    </location>
</feature>
<proteinExistence type="predicted"/>
<evidence type="ECO:0000256" key="5">
    <source>
        <dbReference type="ARBA" id="ARBA00023242"/>
    </source>
</evidence>
<keyword evidence="5" id="KW-0539">Nucleus</keyword>
<accession>A0A1Y2CY42</accession>
<dbReference type="GO" id="GO:0000462">
    <property type="term" value="P:maturation of SSU-rRNA from tricistronic rRNA transcript (SSU-rRNA, 5.8S rRNA, LSU-rRNA)"/>
    <property type="evidence" value="ECO:0007669"/>
    <property type="project" value="EnsemblFungi"/>
</dbReference>
<dbReference type="GO" id="GO:0034455">
    <property type="term" value="C:t-UTP complex"/>
    <property type="evidence" value="ECO:0007669"/>
    <property type="project" value="EnsemblFungi"/>
</dbReference>
<dbReference type="GO" id="GO:0034511">
    <property type="term" value="F:U3 snoRNA binding"/>
    <property type="evidence" value="ECO:0007669"/>
    <property type="project" value="EnsemblFungi"/>
</dbReference>
<dbReference type="Gene3D" id="2.130.10.10">
    <property type="entry name" value="YVTN repeat-like/Quinoprotein amine dehydrogenase"/>
    <property type="match status" value="2"/>
</dbReference>
<dbReference type="STRING" id="329046.A0A1Y2CY42"/>
<keyword evidence="2" id="KW-0698">rRNA processing</keyword>
<dbReference type="InterPro" id="IPR015943">
    <property type="entry name" value="WD40/YVTN_repeat-like_dom_sf"/>
</dbReference>
<comment type="subcellular location">
    <subcellularLocation>
        <location evidence="1">Nucleus</location>
        <location evidence="1">Nucleolus</location>
    </subcellularLocation>
</comment>
<evidence type="ECO:0000259" key="7">
    <source>
        <dbReference type="Pfam" id="PF09384"/>
    </source>
</evidence>
<dbReference type="PROSITE" id="PS50082">
    <property type="entry name" value="WD_REPEATS_2"/>
    <property type="match status" value="3"/>
</dbReference>
<name>A0A1Y2CY42_9FUNG</name>